<dbReference type="FunFam" id="2.60.40.10:FF:000020">
    <property type="entry name" value="Fibroblast growth factor receptor"/>
    <property type="match status" value="1"/>
</dbReference>
<feature type="non-terminal residue" evidence="20">
    <location>
        <position position="1"/>
    </location>
</feature>
<dbReference type="OrthoDB" id="6019866at2759"/>
<dbReference type="Pfam" id="PF07679">
    <property type="entry name" value="I-set"/>
    <property type="match status" value="1"/>
</dbReference>
<evidence type="ECO:0000256" key="3">
    <source>
        <dbReference type="ARBA" id="ARBA00022553"/>
    </source>
</evidence>
<protein>
    <recommendedName>
        <fullName evidence="2">receptor protein-tyrosine kinase</fullName>
        <ecNumber evidence="2">2.7.10.1</ecNumber>
    </recommendedName>
</protein>
<evidence type="ECO:0000256" key="16">
    <source>
        <dbReference type="ARBA" id="ARBA00023180"/>
    </source>
</evidence>
<evidence type="ECO:0000259" key="19">
    <source>
        <dbReference type="PROSITE" id="PS50835"/>
    </source>
</evidence>
<dbReference type="InterPro" id="IPR003598">
    <property type="entry name" value="Ig_sub2"/>
</dbReference>
<dbReference type="InterPro" id="IPR052615">
    <property type="entry name" value="FGFRL"/>
</dbReference>
<evidence type="ECO:0000313" key="21">
    <source>
        <dbReference type="Proteomes" id="UP000242450"/>
    </source>
</evidence>
<sequence>RSPHRPILQAGLPANASTVVGGDVEFVCKVYSDAQPHIQWIKHVEKNGSKYGPDGLPYLKVLKHSGINSSNAEVLALFNVTEADAGEYICKVSNYIGQANQSAWLTVLPKQQAPVREKEMTPSPDYLEIAIYCIGVFFIACMVVTVILCRMRNTTKKPDFSSQPAVHKLTKRIPLRRQGSFHVLSWGSDKQGDQQEPAQRGVYARACWLLYRSPGLLVDGVAFGKSS</sequence>
<dbReference type="PANTHER" id="PTHR19890">
    <property type="entry name" value="FIBROBLAST GROWTH FACTOR RECEPTOR"/>
    <property type="match status" value="1"/>
</dbReference>
<dbReference type="GO" id="GO:0005007">
    <property type="term" value="F:fibroblast growth factor receptor activity"/>
    <property type="evidence" value="ECO:0007669"/>
    <property type="project" value="TreeGrafter"/>
</dbReference>
<keyword evidence="9" id="KW-0418">Kinase</keyword>
<dbReference type="GO" id="GO:0017134">
    <property type="term" value="F:fibroblast growth factor binding"/>
    <property type="evidence" value="ECO:0007669"/>
    <property type="project" value="TreeGrafter"/>
</dbReference>
<dbReference type="InterPro" id="IPR003599">
    <property type="entry name" value="Ig_sub"/>
</dbReference>
<keyword evidence="3" id="KW-0597">Phosphoprotein</keyword>
<keyword evidence="10" id="KW-0067">ATP-binding</keyword>
<keyword evidence="11 18" id="KW-1133">Transmembrane helix</keyword>
<keyword evidence="8" id="KW-0547">Nucleotide-binding</keyword>
<comment type="subcellular location">
    <subcellularLocation>
        <location evidence="1">Membrane</location>
        <topology evidence="1">Single-pass membrane protein</topology>
    </subcellularLocation>
</comment>
<keyword evidence="16" id="KW-0325">Glycoprotein</keyword>
<keyword evidence="12 18" id="KW-0472">Membrane</keyword>
<dbReference type="PROSITE" id="PS50835">
    <property type="entry name" value="IG_LIKE"/>
    <property type="match status" value="1"/>
</dbReference>
<dbReference type="SUPFAM" id="SSF48726">
    <property type="entry name" value="Immunoglobulin"/>
    <property type="match status" value="1"/>
</dbReference>
<evidence type="ECO:0000256" key="13">
    <source>
        <dbReference type="ARBA" id="ARBA00023137"/>
    </source>
</evidence>
<evidence type="ECO:0000313" key="20">
    <source>
        <dbReference type="EMBL" id="OWK08045.1"/>
    </source>
</evidence>
<dbReference type="SMART" id="SM00409">
    <property type="entry name" value="IG"/>
    <property type="match status" value="1"/>
</dbReference>
<dbReference type="InterPro" id="IPR013098">
    <property type="entry name" value="Ig_I-set"/>
</dbReference>
<evidence type="ECO:0000256" key="6">
    <source>
        <dbReference type="ARBA" id="ARBA00022729"/>
    </source>
</evidence>
<dbReference type="GO" id="GO:0005886">
    <property type="term" value="C:plasma membrane"/>
    <property type="evidence" value="ECO:0007669"/>
    <property type="project" value="TreeGrafter"/>
</dbReference>
<evidence type="ECO:0000256" key="17">
    <source>
        <dbReference type="ARBA" id="ARBA00023319"/>
    </source>
</evidence>
<dbReference type="GO" id="GO:0005524">
    <property type="term" value="F:ATP binding"/>
    <property type="evidence" value="ECO:0007669"/>
    <property type="project" value="UniProtKB-KW"/>
</dbReference>
<evidence type="ECO:0000256" key="10">
    <source>
        <dbReference type="ARBA" id="ARBA00022840"/>
    </source>
</evidence>
<comment type="caution">
    <text evidence="20">The sequence shown here is derived from an EMBL/GenBank/DDBJ whole genome shotgun (WGS) entry which is preliminary data.</text>
</comment>
<keyword evidence="17" id="KW-0393">Immunoglobulin domain</keyword>
<evidence type="ECO:0000256" key="7">
    <source>
        <dbReference type="ARBA" id="ARBA00022737"/>
    </source>
</evidence>
<keyword evidence="14" id="KW-1015">Disulfide bond</keyword>
<proteinExistence type="predicted"/>
<feature type="transmembrane region" description="Helical" evidence="18">
    <location>
        <begin position="129"/>
        <end position="149"/>
    </location>
</feature>
<accession>A0A212CQ89</accession>
<evidence type="ECO:0000256" key="18">
    <source>
        <dbReference type="SAM" id="Phobius"/>
    </source>
</evidence>
<evidence type="ECO:0000256" key="8">
    <source>
        <dbReference type="ARBA" id="ARBA00022741"/>
    </source>
</evidence>
<evidence type="ECO:0000256" key="11">
    <source>
        <dbReference type="ARBA" id="ARBA00022989"/>
    </source>
</evidence>
<keyword evidence="15" id="KW-0675">Receptor</keyword>
<reference evidence="20 21" key="1">
    <citation type="journal article" date="2018" name="Mol. Genet. Genomics">
        <title>The red deer Cervus elaphus genome CerEla1.0: sequencing, annotating, genes, and chromosomes.</title>
        <authorList>
            <person name="Bana N.A."/>
            <person name="Nyiri A."/>
            <person name="Nagy J."/>
            <person name="Frank K."/>
            <person name="Nagy T."/>
            <person name="Steger V."/>
            <person name="Schiller M."/>
            <person name="Lakatos P."/>
            <person name="Sugar L."/>
            <person name="Horn P."/>
            <person name="Barta E."/>
            <person name="Orosz L."/>
        </authorList>
    </citation>
    <scope>NUCLEOTIDE SEQUENCE [LARGE SCALE GENOMIC DNA]</scope>
    <source>
        <strain evidence="20">Hungarian</strain>
    </source>
</reference>
<keyword evidence="4" id="KW-0808">Transferase</keyword>
<name>A0A212CQ89_CEREH</name>
<dbReference type="Gene3D" id="2.60.40.10">
    <property type="entry name" value="Immunoglobulins"/>
    <property type="match status" value="1"/>
</dbReference>
<keyword evidence="5 18" id="KW-0812">Transmembrane</keyword>
<dbReference type="InterPro" id="IPR007110">
    <property type="entry name" value="Ig-like_dom"/>
</dbReference>
<evidence type="ECO:0000256" key="4">
    <source>
        <dbReference type="ARBA" id="ARBA00022679"/>
    </source>
</evidence>
<evidence type="ECO:0000256" key="15">
    <source>
        <dbReference type="ARBA" id="ARBA00023170"/>
    </source>
</evidence>
<keyword evidence="6" id="KW-0732">Signal</keyword>
<evidence type="ECO:0000256" key="12">
    <source>
        <dbReference type="ARBA" id="ARBA00023136"/>
    </source>
</evidence>
<evidence type="ECO:0000256" key="5">
    <source>
        <dbReference type="ARBA" id="ARBA00022692"/>
    </source>
</evidence>
<feature type="domain" description="Ig-like" evidence="19">
    <location>
        <begin position="6"/>
        <end position="106"/>
    </location>
</feature>
<gene>
    <name evidence="20" type="ORF">Celaphus_00008746</name>
</gene>
<dbReference type="EC" id="2.7.10.1" evidence="2"/>
<evidence type="ECO:0000256" key="2">
    <source>
        <dbReference type="ARBA" id="ARBA00011902"/>
    </source>
</evidence>
<keyword evidence="21" id="KW-1185">Reference proteome</keyword>
<dbReference type="AlphaFoldDB" id="A0A212CQ89"/>
<keyword evidence="13" id="KW-0829">Tyrosine-protein kinase</keyword>
<keyword evidence="7" id="KW-0677">Repeat</keyword>
<dbReference type="SMART" id="SM00408">
    <property type="entry name" value="IGc2"/>
    <property type="match status" value="1"/>
</dbReference>
<dbReference type="InterPro" id="IPR013783">
    <property type="entry name" value="Ig-like_fold"/>
</dbReference>
<dbReference type="EMBL" id="MKHE01000015">
    <property type="protein sequence ID" value="OWK08045.1"/>
    <property type="molecule type" value="Genomic_DNA"/>
</dbReference>
<organism evidence="20 21">
    <name type="scientific">Cervus elaphus hippelaphus</name>
    <name type="common">European red deer</name>
    <dbReference type="NCBI Taxonomy" id="46360"/>
    <lineage>
        <taxon>Eukaryota</taxon>
        <taxon>Metazoa</taxon>
        <taxon>Chordata</taxon>
        <taxon>Craniata</taxon>
        <taxon>Vertebrata</taxon>
        <taxon>Euteleostomi</taxon>
        <taxon>Mammalia</taxon>
        <taxon>Eutheria</taxon>
        <taxon>Laurasiatheria</taxon>
        <taxon>Artiodactyla</taxon>
        <taxon>Ruminantia</taxon>
        <taxon>Pecora</taxon>
        <taxon>Cervidae</taxon>
        <taxon>Cervinae</taxon>
        <taxon>Cervus</taxon>
    </lineage>
</organism>
<dbReference type="PANTHER" id="PTHR19890:SF10">
    <property type="entry name" value="FIBROBLAST GROWTH FACTOR RECEPTOR-LIKE 1"/>
    <property type="match status" value="1"/>
</dbReference>
<dbReference type="Proteomes" id="UP000242450">
    <property type="component" value="Chromosome 15"/>
</dbReference>
<evidence type="ECO:0000256" key="9">
    <source>
        <dbReference type="ARBA" id="ARBA00022777"/>
    </source>
</evidence>
<evidence type="ECO:0000256" key="1">
    <source>
        <dbReference type="ARBA" id="ARBA00004167"/>
    </source>
</evidence>
<dbReference type="InterPro" id="IPR036179">
    <property type="entry name" value="Ig-like_dom_sf"/>
</dbReference>
<evidence type="ECO:0000256" key="14">
    <source>
        <dbReference type="ARBA" id="ARBA00023157"/>
    </source>
</evidence>